<dbReference type="Proteomes" id="UP001190700">
    <property type="component" value="Unassembled WGS sequence"/>
</dbReference>
<dbReference type="EMBL" id="LGRX02008328">
    <property type="protein sequence ID" value="KAK3273667.1"/>
    <property type="molecule type" value="Genomic_DNA"/>
</dbReference>
<protein>
    <submittedName>
        <fullName evidence="2">Uncharacterized protein</fullName>
    </submittedName>
</protein>
<evidence type="ECO:0000313" key="3">
    <source>
        <dbReference type="Proteomes" id="UP001190700"/>
    </source>
</evidence>
<evidence type="ECO:0000313" key="2">
    <source>
        <dbReference type="EMBL" id="KAK3273667.1"/>
    </source>
</evidence>
<feature type="compositionally biased region" description="Basic and acidic residues" evidence="1">
    <location>
        <begin position="96"/>
        <end position="112"/>
    </location>
</feature>
<feature type="compositionally biased region" description="Polar residues" evidence="1">
    <location>
        <begin position="448"/>
        <end position="458"/>
    </location>
</feature>
<feature type="region of interest" description="Disordered" evidence="1">
    <location>
        <begin position="1"/>
        <end position="26"/>
    </location>
</feature>
<proteinExistence type="predicted"/>
<dbReference type="AlphaFoldDB" id="A0AAE0G8R2"/>
<feature type="region of interest" description="Disordered" evidence="1">
    <location>
        <begin position="448"/>
        <end position="468"/>
    </location>
</feature>
<comment type="caution">
    <text evidence="2">The sequence shown here is derived from an EMBL/GenBank/DDBJ whole genome shotgun (WGS) entry which is preliminary data.</text>
</comment>
<reference evidence="2 3" key="1">
    <citation type="journal article" date="2015" name="Genome Biol. Evol.">
        <title>Comparative Genomics of a Bacterivorous Green Alga Reveals Evolutionary Causalities and Consequences of Phago-Mixotrophic Mode of Nutrition.</title>
        <authorList>
            <person name="Burns J.A."/>
            <person name="Paasch A."/>
            <person name="Narechania A."/>
            <person name="Kim E."/>
        </authorList>
    </citation>
    <scope>NUCLEOTIDE SEQUENCE [LARGE SCALE GENOMIC DNA]</scope>
    <source>
        <strain evidence="2 3">PLY_AMNH</strain>
    </source>
</reference>
<evidence type="ECO:0000256" key="1">
    <source>
        <dbReference type="SAM" id="MobiDB-lite"/>
    </source>
</evidence>
<accession>A0AAE0G8R2</accession>
<gene>
    <name evidence="2" type="ORF">CYMTET_18101</name>
</gene>
<feature type="region of interest" description="Disordered" evidence="1">
    <location>
        <begin position="86"/>
        <end position="112"/>
    </location>
</feature>
<name>A0AAE0G8R2_9CHLO</name>
<sequence length="654" mass="70681">MTEENLALDGRETDLASQRSLEPLGVQGHQEAVVKAALEWIALSQRTTGEKAGLKAISAEADAQATEAVDALDAACKVSEKLVKDAETTSKSWQEAQRRLEEAEKEAASSRNMHDVKVATMAKARAEVAAATRAVEEAEERRARLIETVTIQAVQAGESLEDAARYHQKQSDAKDQSQMEALGAEEECQSALINVDASKKVTAETSASTYAVGMAAEKALSEAKASGRSAEAAAVEHAAACKESERYDQIAAAATAVCAKVQEATRNAPGFEEVFAKAAEVKNRAVENALPYTKNAAEMKAFAKAAMERKTLAEEKAAEAAKAAKHSQVVEATALEAQTAAQLKAKQAAEKAKQARHVAEETAKSVVLALESIKEKKKIKAEAEAKATTTIAETTSEVNVLSTTLEEKKTSERAAQAGLDSAENMKENAEINLTDSQTWLERAEQTAKQTAHANTSASLKRAELQESVKEKKAKNERLEREKNIALGITRLSEPIIDGWEVINAHLEEMFENSAKAFPLGEWELSALQDRQRWSATSSAINGSGKTSERFDEIEPSLPPGFVWINDWSIDNGSLSRKAIDEEGWTYSDGFNFNSIVWPPNSGAGESAWHGMSGCRQRRYTRLRAEIVQVETEGPSADSEGSASSLFNSFANIFS</sequence>
<organism evidence="2 3">
    <name type="scientific">Cymbomonas tetramitiformis</name>
    <dbReference type="NCBI Taxonomy" id="36881"/>
    <lineage>
        <taxon>Eukaryota</taxon>
        <taxon>Viridiplantae</taxon>
        <taxon>Chlorophyta</taxon>
        <taxon>Pyramimonadophyceae</taxon>
        <taxon>Pyramimonadales</taxon>
        <taxon>Pyramimonadaceae</taxon>
        <taxon>Cymbomonas</taxon>
    </lineage>
</organism>
<keyword evidence="3" id="KW-1185">Reference proteome</keyword>